<gene>
    <name evidence="1" type="ORF">HY3_04320</name>
</gene>
<protein>
    <recommendedName>
        <fullName evidence="3">Glycerophosphoryl diester phosphodiesterase membrane domain-containing protein</fullName>
    </recommendedName>
</protein>
<sequence>MTPLPFTFGNALNHFSRTGGPKGFLWKYALAYGLCSLLVQVLSGYFMGSYYAAIFNPATFGDERAINAALTQNFGRIMIGYVISLVGGIALWTVFEAASQRRYMRSEGFSLRFGADEGRLLLIGLIWIGIFLALYVGLIIVMIVPAGLLAFLASSGSDGGTAFAVLLMFVAILAYMVFALWFCARFSPAAAMTIRDNSIQFGEAWRVTKGKAWTIVGSWIVIMLLSMLVLVVLYIAFAAFALVSLVPALQGDADPAAVMSAMMTPQFILPLIIFGALYMFITAALMHIFGGPAALAAKADPSWVNNPEMDKTFS</sequence>
<evidence type="ECO:0000313" key="2">
    <source>
        <dbReference type="Proteomes" id="UP000249123"/>
    </source>
</evidence>
<reference evidence="1 2" key="1">
    <citation type="submission" date="2013-04" db="EMBL/GenBank/DDBJ databases">
        <title>Hyphomonas sp. T24B3 Genome Sequencing.</title>
        <authorList>
            <person name="Lai Q."/>
            <person name="Shao Z."/>
        </authorList>
    </citation>
    <scope>NUCLEOTIDE SEQUENCE [LARGE SCALE GENOMIC DNA]</scope>
    <source>
        <strain evidence="1 2">T24B3</strain>
    </source>
</reference>
<comment type="caution">
    <text evidence="1">The sequence shown here is derived from an EMBL/GenBank/DDBJ whole genome shotgun (WGS) entry which is preliminary data.</text>
</comment>
<dbReference type="Proteomes" id="UP000249123">
    <property type="component" value="Unassembled WGS sequence"/>
</dbReference>
<evidence type="ECO:0000313" key="1">
    <source>
        <dbReference type="EMBL" id="RAN31319.1"/>
    </source>
</evidence>
<dbReference type="AlphaFoldDB" id="A0A062TU83"/>
<keyword evidence="2" id="KW-1185">Reference proteome</keyword>
<dbReference type="RefSeq" id="WP_034828729.1">
    <property type="nucleotide sequence ID" value="NZ_AWFA01000056.1"/>
</dbReference>
<proteinExistence type="predicted"/>
<dbReference type="eggNOG" id="ENOG5033HYW">
    <property type="taxonomic scope" value="Bacteria"/>
</dbReference>
<organism evidence="1 2">
    <name type="scientific">Hyphomonas pacifica</name>
    <dbReference type="NCBI Taxonomy" id="1280941"/>
    <lineage>
        <taxon>Bacteria</taxon>
        <taxon>Pseudomonadati</taxon>
        <taxon>Pseudomonadota</taxon>
        <taxon>Alphaproteobacteria</taxon>
        <taxon>Hyphomonadales</taxon>
        <taxon>Hyphomonadaceae</taxon>
        <taxon>Hyphomonas</taxon>
    </lineage>
</organism>
<name>A0A062TU83_9PROT</name>
<dbReference type="STRING" id="1280941.HY2_04625"/>
<evidence type="ECO:0008006" key="3">
    <source>
        <dbReference type="Google" id="ProtNLM"/>
    </source>
</evidence>
<accession>A0A062TU83</accession>
<dbReference type="EMBL" id="AWFB01000056">
    <property type="protein sequence ID" value="RAN31319.1"/>
    <property type="molecule type" value="Genomic_DNA"/>
</dbReference>
<dbReference type="OrthoDB" id="7617808at2"/>